<proteinExistence type="predicted"/>
<comment type="caution">
    <text evidence="2">The sequence shown here is derived from an EMBL/GenBank/DDBJ whole genome shotgun (WGS) entry which is preliminary data.</text>
</comment>
<feature type="transmembrane region" description="Helical" evidence="1">
    <location>
        <begin position="159"/>
        <end position="180"/>
    </location>
</feature>
<dbReference type="Proteomes" id="UP000310016">
    <property type="component" value="Unassembled WGS sequence"/>
</dbReference>
<reference evidence="2 3" key="1">
    <citation type="submission" date="2019-04" db="EMBL/GenBank/DDBJ databases">
        <title>Chitiniphilus eburnea sp. nov., a novel chitinolytic bacterium isolated from aquaculture sludge.</title>
        <authorList>
            <person name="Sheng M."/>
        </authorList>
    </citation>
    <scope>NUCLEOTIDE SEQUENCE [LARGE SCALE GENOMIC DNA]</scope>
    <source>
        <strain evidence="2 3">HX-2-15</strain>
    </source>
</reference>
<evidence type="ECO:0000313" key="3">
    <source>
        <dbReference type="Proteomes" id="UP000310016"/>
    </source>
</evidence>
<keyword evidence="3" id="KW-1185">Reference proteome</keyword>
<accession>A0A4U0Q3J3</accession>
<feature type="transmembrane region" description="Helical" evidence="1">
    <location>
        <begin position="85"/>
        <end position="107"/>
    </location>
</feature>
<dbReference type="OrthoDB" id="6890349at2"/>
<gene>
    <name evidence="2" type="ORF">FAZ21_06435</name>
</gene>
<sequence length="194" mass="21645">MELLKLGIRFSHLLAACFALVTILKADHRLWNWRHRALDESRRRYLGHTTHRVTQLLVLLWGTGLMLVVLGYSEHGTAYLANPKLWAKVSVVALLSVNGYLLHRVAFPLISVRLPLTGLPLQERLTVAALGAVSMTSWVFAALLGVAREWNQREPYLQLMGLYLLLLAVAAMGAMMTFALSETGAGLLGRFNNR</sequence>
<feature type="transmembrane region" description="Helical" evidence="1">
    <location>
        <begin position="53"/>
        <end position="73"/>
    </location>
</feature>
<keyword evidence="1" id="KW-0812">Transmembrane</keyword>
<evidence type="ECO:0000256" key="1">
    <source>
        <dbReference type="SAM" id="Phobius"/>
    </source>
</evidence>
<keyword evidence="1" id="KW-0472">Membrane</keyword>
<evidence type="ECO:0000313" key="2">
    <source>
        <dbReference type="EMBL" id="TJZ75549.1"/>
    </source>
</evidence>
<keyword evidence="1" id="KW-1133">Transmembrane helix</keyword>
<name>A0A4U0Q3J3_9NEIS</name>
<evidence type="ECO:0008006" key="4">
    <source>
        <dbReference type="Google" id="ProtNLM"/>
    </source>
</evidence>
<dbReference type="RefSeq" id="WP_136772462.1">
    <property type="nucleotide sequence ID" value="NZ_CP156074.1"/>
</dbReference>
<dbReference type="EMBL" id="SUMF01000004">
    <property type="protein sequence ID" value="TJZ75549.1"/>
    <property type="molecule type" value="Genomic_DNA"/>
</dbReference>
<protein>
    <recommendedName>
        <fullName evidence="4">DUF2214 family protein</fullName>
    </recommendedName>
</protein>
<organism evidence="2 3">
    <name type="scientific">Chitiniphilus eburneus</name>
    <dbReference type="NCBI Taxonomy" id="2571148"/>
    <lineage>
        <taxon>Bacteria</taxon>
        <taxon>Pseudomonadati</taxon>
        <taxon>Pseudomonadota</taxon>
        <taxon>Betaproteobacteria</taxon>
        <taxon>Neisseriales</taxon>
        <taxon>Chitinibacteraceae</taxon>
        <taxon>Chitiniphilus</taxon>
    </lineage>
</organism>
<feature type="transmembrane region" description="Helical" evidence="1">
    <location>
        <begin position="127"/>
        <end position="147"/>
    </location>
</feature>
<dbReference type="AlphaFoldDB" id="A0A4U0Q3J3"/>